<dbReference type="AlphaFoldDB" id="A0A7C9D8V6"/>
<evidence type="ECO:0000313" key="1">
    <source>
        <dbReference type="EMBL" id="MBA4632448.1"/>
    </source>
</evidence>
<dbReference type="EMBL" id="GISG01082688">
    <property type="protein sequence ID" value="MBA4632448.1"/>
    <property type="molecule type" value="Transcribed_RNA"/>
</dbReference>
<accession>A0A7C9D8V6</accession>
<reference evidence="1" key="1">
    <citation type="journal article" date="2013" name="J. Plant Res.">
        <title>Effect of fungi and light on seed germination of three Opuntia species from semiarid lands of central Mexico.</title>
        <authorList>
            <person name="Delgado-Sanchez P."/>
            <person name="Jimenez-Bremont J.F."/>
            <person name="Guerrero-Gonzalez Mde L."/>
            <person name="Flores J."/>
        </authorList>
    </citation>
    <scope>NUCLEOTIDE SEQUENCE</scope>
    <source>
        <tissue evidence="1">Cladode</tissue>
    </source>
</reference>
<protein>
    <submittedName>
        <fullName evidence="1">Uncharacterized protein</fullName>
    </submittedName>
</protein>
<proteinExistence type="predicted"/>
<reference evidence="1" key="2">
    <citation type="submission" date="2020-07" db="EMBL/GenBank/DDBJ databases">
        <authorList>
            <person name="Vera ALvarez R."/>
            <person name="Arias-Moreno D.M."/>
            <person name="Jimenez-Jacinto V."/>
            <person name="Jimenez-Bremont J.F."/>
            <person name="Swaminathan K."/>
            <person name="Moose S.P."/>
            <person name="Guerrero-Gonzalez M.L."/>
            <person name="Marino-Ramirez L."/>
            <person name="Landsman D."/>
            <person name="Rodriguez-Kessler M."/>
            <person name="Delgado-Sanchez P."/>
        </authorList>
    </citation>
    <scope>NUCLEOTIDE SEQUENCE</scope>
    <source>
        <tissue evidence="1">Cladode</tissue>
    </source>
</reference>
<organism evidence="1">
    <name type="scientific">Opuntia streptacantha</name>
    <name type="common">Prickly pear cactus</name>
    <name type="synonym">Opuntia cardona</name>
    <dbReference type="NCBI Taxonomy" id="393608"/>
    <lineage>
        <taxon>Eukaryota</taxon>
        <taxon>Viridiplantae</taxon>
        <taxon>Streptophyta</taxon>
        <taxon>Embryophyta</taxon>
        <taxon>Tracheophyta</taxon>
        <taxon>Spermatophyta</taxon>
        <taxon>Magnoliopsida</taxon>
        <taxon>eudicotyledons</taxon>
        <taxon>Gunneridae</taxon>
        <taxon>Pentapetalae</taxon>
        <taxon>Caryophyllales</taxon>
        <taxon>Cactineae</taxon>
        <taxon>Cactaceae</taxon>
        <taxon>Opuntioideae</taxon>
        <taxon>Opuntia</taxon>
    </lineage>
</organism>
<name>A0A7C9D8V6_OPUST</name>
<sequence length="186" mass="20991">MKKPPDPRLPPQPYILRLNQPSSSLMHPLVRFMSCPTINQLRFHHYFATCIVLFPPEMDWGPNQSSPFNLLKISPFIEDLLRSMRWLRFITVITLPEEDGKLSLEGVVQSICLLLPTAQPPATSLPSVEPIAKSCFFNSCLIMVIRCLSLISGQIEGGYPLDVPAEDLRCFFVNEDQICSIIISGF</sequence>